<accession>A0A166FMK8</accession>
<name>A0A166FMK8_9AGAM</name>
<dbReference type="AlphaFoldDB" id="A0A166FMK8"/>
<organism evidence="2 3">
    <name type="scientific">Athelia psychrophila</name>
    <dbReference type="NCBI Taxonomy" id="1759441"/>
    <lineage>
        <taxon>Eukaryota</taxon>
        <taxon>Fungi</taxon>
        <taxon>Dikarya</taxon>
        <taxon>Basidiomycota</taxon>
        <taxon>Agaricomycotina</taxon>
        <taxon>Agaricomycetes</taxon>
        <taxon>Agaricomycetidae</taxon>
        <taxon>Atheliales</taxon>
        <taxon>Atheliaceae</taxon>
        <taxon>Athelia</taxon>
    </lineage>
</organism>
<dbReference type="PANTHER" id="PTHR35517:SF1">
    <property type="entry name" value="PROTEIN ARGININE N-METHYLTRANSFERASE SFM1"/>
    <property type="match status" value="1"/>
</dbReference>
<feature type="region of interest" description="Disordered" evidence="1">
    <location>
        <begin position="42"/>
        <end position="123"/>
    </location>
</feature>
<proteinExistence type="predicted"/>
<dbReference type="EMBL" id="KV417587">
    <property type="protein sequence ID" value="KZP16971.1"/>
    <property type="molecule type" value="Genomic_DNA"/>
</dbReference>
<evidence type="ECO:0000256" key="1">
    <source>
        <dbReference type="SAM" id="MobiDB-lite"/>
    </source>
</evidence>
<protein>
    <submittedName>
        <fullName evidence="2">Uncharacterized protein</fullName>
    </submittedName>
</protein>
<feature type="compositionally biased region" description="Low complexity" evidence="1">
    <location>
        <begin position="61"/>
        <end position="80"/>
    </location>
</feature>
<dbReference type="PANTHER" id="PTHR35517">
    <property type="entry name" value="PROTEIN ARGININE N-METHYLTRANSFERASE SFM1"/>
    <property type="match status" value="1"/>
</dbReference>
<feature type="compositionally biased region" description="Low complexity" evidence="1">
    <location>
        <begin position="88"/>
        <end position="107"/>
    </location>
</feature>
<evidence type="ECO:0000313" key="2">
    <source>
        <dbReference type="EMBL" id="KZP16971.1"/>
    </source>
</evidence>
<feature type="compositionally biased region" description="Acidic residues" evidence="1">
    <location>
        <begin position="42"/>
        <end position="52"/>
    </location>
</feature>
<dbReference type="GO" id="GO:0035241">
    <property type="term" value="F:protein-arginine omega-N monomethyltransferase activity"/>
    <property type="evidence" value="ECO:0007669"/>
    <property type="project" value="TreeGrafter"/>
</dbReference>
<dbReference type="Pfam" id="PF04252">
    <property type="entry name" value="SFM1-like"/>
    <property type="match status" value="1"/>
</dbReference>
<dbReference type="InterPro" id="IPR007364">
    <property type="entry name" value="SFM1-like"/>
</dbReference>
<evidence type="ECO:0000313" key="3">
    <source>
        <dbReference type="Proteomes" id="UP000076532"/>
    </source>
</evidence>
<gene>
    <name evidence="2" type="ORF">FIBSPDRAFT_974123</name>
</gene>
<dbReference type="OrthoDB" id="373498at2759"/>
<sequence>MSYYVLSSLPDTMPHVIANQCFLMGYRMWDAEIEKHLHELEMDGDGATDDGTDAPRLLRLSASGETRSRTSSTVGTSPRSRATDSPGSTPATSVSSKPASSSSRVQSPLLGASASAPKHGRTPRSKYRIMCFEKTCNKLRALGFPTRHLGPVQMATDTALGVSKIILADKITLDAVPYTNPTIRFSAKESV</sequence>
<reference evidence="2 3" key="1">
    <citation type="journal article" date="2016" name="Mol. Biol. Evol.">
        <title>Comparative Genomics of Early-Diverging Mushroom-Forming Fungi Provides Insights into the Origins of Lignocellulose Decay Capabilities.</title>
        <authorList>
            <person name="Nagy L.G."/>
            <person name="Riley R."/>
            <person name="Tritt A."/>
            <person name="Adam C."/>
            <person name="Daum C."/>
            <person name="Floudas D."/>
            <person name="Sun H."/>
            <person name="Yadav J.S."/>
            <person name="Pangilinan J."/>
            <person name="Larsson K.H."/>
            <person name="Matsuura K."/>
            <person name="Barry K."/>
            <person name="Labutti K."/>
            <person name="Kuo R."/>
            <person name="Ohm R.A."/>
            <person name="Bhattacharya S.S."/>
            <person name="Shirouzu T."/>
            <person name="Yoshinaga Y."/>
            <person name="Martin F.M."/>
            <person name="Grigoriev I.V."/>
            <person name="Hibbett D.S."/>
        </authorList>
    </citation>
    <scope>NUCLEOTIDE SEQUENCE [LARGE SCALE GENOMIC DNA]</scope>
    <source>
        <strain evidence="2 3">CBS 109695</strain>
    </source>
</reference>
<dbReference type="Proteomes" id="UP000076532">
    <property type="component" value="Unassembled WGS sequence"/>
</dbReference>
<keyword evidence="3" id="KW-1185">Reference proteome</keyword>